<dbReference type="InterPro" id="IPR036388">
    <property type="entry name" value="WH-like_DNA-bd_sf"/>
</dbReference>
<dbReference type="Gene3D" id="1.10.10.10">
    <property type="entry name" value="Winged helix-like DNA-binding domain superfamily/Winged helix DNA-binding domain"/>
    <property type="match status" value="1"/>
</dbReference>
<dbReference type="Pfam" id="PF00196">
    <property type="entry name" value="GerE"/>
    <property type="match status" value="1"/>
</dbReference>
<keyword evidence="7" id="KW-1185">Reference proteome</keyword>
<dbReference type="GO" id="GO:0003677">
    <property type="term" value="F:DNA binding"/>
    <property type="evidence" value="ECO:0007669"/>
    <property type="project" value="UniProtKB-KW"/>
</dbReference>
<proteinExistence type="predicted"/>
<name>A0ABR6NYN2_9DEIN</name>
<comment type="caution">
    <text evidence="6">The sequence shown here is derived from an EMBL/GenBank/DDBJ whole genome shotgun (WGS) entry which is preliminary data.</text>
</comment>
<dbReference type="SUPFAM" id="SSF46894">
    <property type="entry name" value="C-terminal effector domain of the bipartite response regulators"/>
    <property type="match status" value="1"/>
</dbReference>
<dbReference type="CDD" id="cd06170">
    <property type="entry name" value="LuxR_C_like"/>
    <property type="match status" value="1"/>
</dbReference>
<dbReference type="InterPro" id="IPR001789">
    <property type="entry name" value="Sig_transdc_resp-reg_receiver"/>
</dbReference>
<dbReference type="PROSITE" id="PS50043">
    <property type="entry name" value="HTH_LUXR_2"/>
    <property type="match status" value="1"/>
</dbReference>
<dbReference type="PANTHER" id="PTHR45566">
    <property type="entry name" value="HTH-TYPE TRANSCRIPTIONAL REGULATOR YHJB-RELATED"/>
    <property type="match status" value="1"/>
</dbReference>
<dbReference type="CDD" id="cd17535">
    <property type="entry name" value="REC_NarL-like"/>
    <property type="match status" value="1"/>
</dbReference>
<dbReference type="Proteomes" id="UP000587579">
    <property type="component" value="Unassembled WGS sequence"/>
</dbReference>
<accession>A0ABR6NYN2</accession>
<sequence length="192" mass="21051">MKILVVEDHAMVREGLVRIIEGALPDADVRAVGTATEAKQHLDWAERVLLDLSLPDQHGLRFLEEIGVSHPDLPVIILTAYDEPAFRTRASEVGAAAFLSKNEPPEVLAAALADLSAPPDSGAHPRLERLSPTERQVLALFGQGLSNAEVAQQLGIEEKTVYTHRRHLMFKLGLRSAQDLLRFATLYHAGLD</sequence>
<dbReference type="SMART" id="SM00421">
    <property type="entry name" value="HTH_LUXR"/>
    <property type="match status" value="1"/>
</dbReference>
<dbReference type="SMART" id="SM00448">
    <property type="entry name" value="REC"/>
    <property type="match status" value="1"/>
</dbReference>
<evidence type="ECO:0000256" key="1">
    <source>
        <dbReference type="ARBA" id="ARBA00022553"/>
    </source>
</evidence>
<dbReference type="EMBL" id="JACHEZ010000001">
    <property type="protein sequence ID" value="MBB6028844.1"/>
    <property type="molecule type" value="Genomic_DNA"/>
</dbReference>
<dbReference type="PANTHER" id="PTHR45566:SF2">
    <property type="entry name" value="NARL SUBFAMILY"/>
    <property type="match status" value="1"/>
</dbReference>
<dbReference type="SUPFAM" id="SSF52172">
    <property type="entry name" value="CheY-like"/>
    <property type="match status" value="1"/>
</dbReference>
<evidence type="ECO:0000256" key="3">
    <source>
        <dbReference type="PROSITE-ProRule" id="PRU00169"/>
    </source>
</evidence>
<dbReference type="PROSITE" id="PS50110">
    <property type="entry name" value="RESPONSE_REGULATORY"/>
    <property type="match status" value="1"/>
</dbReference>
<evidence type="ECO:0000259" key="5">
    <source>
        <dbReference type="PROSITE" id="PS50110"/>
    </source>
</evidence>
<evidence type="ECO:0000256" key="2">
    <source>
        <dbReference type="ARBA" id="ARBA00023125"/>
    </source>
</evidence>
<dbReference type="InterPro" id="IPR011006">
    <property type="entry name" value="CheY-like_superfamily"/>
</dbReference>
<dbReference type="InterPro" id="IPR058245">
    <property type="entry name" value="NreC/VraR/RcsB-like_REC"/>
</dbReference>
<protein>
    <submittedName>
        <fullName evidence="6">DNA-binding NarL/FixJ family response regulator</fullName>
    </submittedName>
</protein>
<dbReference type="InterPro" id="IPR051015">
    <property type="entry name" value="EvgA-like"/>
</dbReference>
<dbReference type="InterPro" id="IPR016032">
    <property type="entry name" value="Sig_transdc_resp-reg_C-effctor"/>
</dbReference>
<organism evidence="6 7">
    <name type="scientific">Oceanithermus desulfurans</name>
    <dbReference type="NCBI Taxonomy" id="227924"/>
    <lineage>
        <taxon>Bacteria</taxon>
        <taxon>Thermotogati</taxon>
        <taxon>Deinococcota</taxon>
        <taxon>Deinococci</taxon>
        <taxon>Thermales</taxon>
        <taxon>Thermaceae</taxon>
        <taxon>Oceanithermus</taxon>
    </lineage>
</organism>
<evidence type="ECO:0000313" key="7">
    <source>
        <dbReference type="Proteomes" id="UP000587579"/>
    </source>
</evidence>
<keyword evidence="2 6" id="KW-0238">DNA-binding</keyword>
<feature type="domain" description="HTH luxR-type" evidence="4">
    <location>
        <begin position="123"/>
        <end position="188"/>
    </location>
</feature>
<keyword evidence="1 3" id="KW-0597">Phosphoprotein</keyword>
<evidence type="ECO:0000259" key="4">
    <source>
        <dbReference type="PROSITE" id="PS50043"/>
    </source>
</evidence>
<dbReference type="Gene3D" id="3.40.50.2300">
    <property type="match status" value="1"/>
</dbReference>
<dbReference type="Pfam" id="PF00072">
    <property type="entry name" value="Response_reg"/>
    <property type="match status" value="1"/>
</dbReference>
<dbReference type="PROSITE" id="PS00622">
    <property type="entry name" value="HTH_LUXR_1"/>
    <property type="match status" value="1"/>
</dbReference>
<reference evidence="6 7" key="1">
    <citation type="submission" date="2020-08" db="EMBL/GenBank/DDBJ databases">
        <title>Genomic Encyclopedia of Type Strains, Phase IV (KMG-IV): sequencing the most valuable type-strain genomes for metagenomic binning, comparative biology and taxonomic classification.</title>
        <authorList>
            <person name="Goeker M."/>
        </authorList>
    </citation>
    <scope>NUCLEOTIDE SEQUENCE [LARGE SCALE GENOMIC DNA]</scope>
    <source>
        <strain evidence="6 7">DSM 15757</strain>
    </source>
</reference>
<dbReference type="InterPro" id="IPR000792">
    <property type="entry name" value="Tscrpt_reg_LuxR_C"/>
</dbReference>
<dbReference type="RefSeq" id="WP_147145178.1">
    <property type="nucleotide sequence ID" value="NZ_JACHEZ010000001.1"/>
</dbReference>
<feature type="modified residue" description="4-aspartylphosphate" evidence="3">
    <location>
        <position position="51"/>
    </location>
</feature>
<dbReference type="PRINTS" id="PR00038">
    <property type="entry name" value="HTHLUXR"/>
</dbReference>
<feature type="domain" description="Response regulatory" evidence="5">
    <location>
        <begin position="2"/>
        <end position="116"/>
    </location>
</feature>
<evidence type="ECO:0000313" key="6">
    <source>
        <dbReference type="EMBL" id="MBB6028844.1"/>
    </source>
</evidence>
<gene>
    <name evidence="6" type="ORF">HNQ05_000194</name>
</gene>